<dbReference type="EMBL" id="LSSL01003682">
    <property type="protein sequence ID" value="OLY80203.1"/>
    <property type="molecule type" value="Genomic_DNA"/>
</dbReference>
<evidence type="ECO:0000256" key="5">
    <source>
        <dbReference type="ARBA" id="ARBA00030681"/>
    </source>
</evidence>
<evidence type="ECO:0000256" key="1">
    <source>
        <dbReference type="ARBA" id="ARBA00005188"/>
    </source>
</evidence>
<evidence type="ECO:0000259" key="6">
    <source>
        <dbReference type="PROSITE" id="PS50263"/>
    </source>
</evidence>
<dbReference type="InterPro" id="IPR014445">
    <property type="entry name" value="Gln-dep_NAD_synthase"/>
</dbReference>
<dbReference type="GO" id="GO:0005737">
    <property type="term" value="C:cytoplasm"/>
    <property type="evidence" value="ECO:0007669"/>
    <property type="project" value="InterPro"/>
</dbReference>
<dbReference type="OrthoDB" id="2020662at2759"/>
<dbReference type="PANTHER" id="PTHR23090">
    <property type="entry name" value="NH 3 /GLUTAMINE-DEPENDENT NAD + SYNTHETASE"/>
    <property type="match status" value="1"/>
</dbReference>
<comment type="caution">
    <text evidence="7">The sequence shown here is derived from an EMBL/GenBank/DDBJ whole genome shotgun (WGS) entry which is preliminary data.</text>
</comment>
<dbReference type="EC" id="6.3.5.1" evidence="3"/>
<evidence type="ECO:0000256" key="4">
    <source>
        <dbReference type="ARBA" id="ARBA00022598"/>
    </source>
</evidence>
<comment type="pathway">
    <text evidence="1">Cofactor biosynthesis; NAD(+) biosynthesis; NAD(+) from deamido-NAD(+) (L-Gln route): step 1/1.</text>
</comment>
<protein>
    <recommendedName>
        <fullName evidence="3">NAD(+) synthase (glutamine-hydrolyzing)</fullName>
        <ecNumber evidence="3">6.3.5.1</ecNumber>
    </recommendedName>
    <alternativeName>
        <fullName evidence="5">NAD(+) synthase [glutamine-hydrolyzing]</fullName>
    </alternativeName>
</protein>
<comment type="similarity">
    <text evidence="2">In the C-terminal section; belongs to the NAD synthetase family.</text>
</comment>
<dbReference type="PIRSF" id="PIRSF006630">
    <property type="entry name" value="NADS_GAT"/>
    <property type="match status" value="1"/>
</dbReference>
<dbReference type="UniPathway" id="UPA00253">
    <property type="reaction ID" value="UER00334"/>
</dbReference>
<keyword evidence="8" id="KW-1185">Reference proteome</keyword>
<proteinExistence type="inferred from homology"/>
<dbReference type="GO" id="GO:0005524">
    <property type="term" value="F:ATP binding"/>
    <property type="evidence" value="ECO:0007669"/>
    <property type="project" value="InterPro"/>
</dbReference>
<dbReference type="AlphaFoldDB" id="A0A1R0GTI8"/>
<dbReference type="SUPFAM" id="SSF52402">
    <property type="entry name" value="Adenine nucleotide alpha hydrolases-like"/>
    <property type="match status" value="1"/>
</dbReference>
<dbReference type="InterPro" id="IPR003010">
    <property type="entry name" value="C-N_Hydrolase"/>
</dbReference>
<evidence type="ECO:0000256" key="3">
    <source>
        <dbReference type="ARBA" id="ARBA00012743"/>
    </source>
</evidence>
<evidence type="ECO:0000313" key="8">
    <source>
        <dbReference type="Proteomes" id="UP000187455"/>
    </source>
</evidence>
<dbReference type="GO" id="GO:0009435">
    <property type="term" value="P:NAD+ biosynthetic process"/>
    <property type="evidence" value="ECO:0007669"/>
    <property type="project" value="UniProtKB-UniPathway"/>
</dbReference>
<dbReference type="InterPro" id="IPR003694">
    <property type="entry name" value="NAD_synthase"/>
</dbReference>
<keyword evidence="4" id="KW-0436">Ligase</keyword>
<dbReference type="Proteomes" id="UP000187455">
    <property type="component" value="Unassembled WGS sequence"/>
</dbReference>
<accession>A0A1R0GTI8</accession>
<name>A0A1R0GTI8_9FUNG</name>
<dbReference type="Gene3D" id="3.40.50.620">
    <property type="entry name" value="HUPs"/>
    <property type="match status" value="1"/>
</dbReference>
<dbReference type="Pfam" id="PF00795">
    <property type="entry name" value="CN_hydrolase"/>
    <property type="match status" value="1"/>
</dbReference>
<dbReference type="PANTHER" id="PTHR23090:SF9">
    <property type="entry name" value="GLUTAMINE-DEPENDENT NAD(+) SYNTHETASE"/>
    <property type="match status" value="1"/>
</dbReference>
<evidence type="ECO:0000256" key="2">
    <source>
        <dbReference type="ARBA" id="ARBA00007145"/>
    </source>
</evidence>
<feature type="domain" description="CN hydrolase" evidence="6">
    <location>
        <begin position="1"/>
        <end position="238"/>
    </location>
</feature>
<dbReference type="GO" id="GO:0003952">
    <property type="term" value="F:NAD+ synthase (glutamine-hydrolyzing) activity"/>
    <property type="evidence" value="ECO:0007669"/>
    <property type="project" value="UniProtKB-EC"/>
</dbReference>
<evidence type="ECO:0000313" key="7">
    <source>
        <dbReference type="EMBL" id="OLY80203.1"/>
    </source>
</evidence>
<dbReference type="InterPro" id="IPR036526">
    <property type="entry name" value="C-N_Hydrolase_sf"/>
</dbReference>
<gene>
    <name evidence="7" type="ORF">AYI68_g5704</name>
</gene>
<dbReference type="PROSITE" id="PS50263">
    <property type="entry name" value="CN_HYDROLASE"/>
    <property type="match status" value="1"/>
</dbReference>
<dbReference type="STRING" id="133383.A0A1R0GTI8"/>
<dbReference type="Gene3D" id="3.60.110.10">
    <property type="entry name" value="Carbon-nitrogen hydrolase"/>
    <property type="match status" value="1"/>
</dbReference>
<dbReference type="InterPro" id="IPR014729">
    <property type="entry name" value="Rossmann-like_a/b/a_fold"/>
</dbReference>
<dbReference type="GO" id="GO:0004359">
    <property type="term" value="F:glutaminase activity"/>
    <property type="evidence" value="ECO:0007669"/>
    <property type="project" value="InterPro"/>
</dbReference>
<dbReference type="CDD" id="cd07570">
    <property type="entry name" value="GAT_Gln-NAD-synth"/>
    <property type="match status" value="1"/>
</dbReference>
<sequence length="377" mass="41923">MNLVTISTCSLNQWSLDYSGNYSRIKASILEAKKRNSKIRVGSELEITPVLFKNLRYNCAIAFLNGRIELIRPKIWMASDGNYRELRWFTPWPNNPNKSIENMRLPSVISSIYGQYEAPFGNFLLRSSDLFTLGIEICEELFVPISQHSSMYIDGADIIVNPSGSHTELRKLHKRIDLIKQATQSCGGVYVYSNQRGCDGERLYFDGSSMILCNGKVYTISDQFTLLDVDVSTATIDLEAVVSYRAAVPSIGAQSADSRIYPIINIDFDICGVLNSPSSPIAVKYYTPEQEINLGPACWMWDYLRRSKMGGFFLPLSGGIDSCSVALIAYSMCDIVYQSAQAGNQTVISDIRSIIGLPQGSDYIPSSPKELSGYSLS</sequence>
<dbReference type="SUPFAM" id="SSF56317">
    <property type="entry name" value="Carbon-nitrogen hydrolase"/>
    <property type="match status" value="1"/>
</dbReference>
<organism evidence="7 8">
    <name type="scientific">Smittium mucronatum</name>
    <dbReference type="NCBI Taxonomy" id="133383"/>
    <lineage>
        <taxon>Eukaryota</taxon>
        <taxon>Fungi</taxon>
        <taxon>Fungi incertae sedis</taxon>
        <taxon>Zoopagomycota</taxon>
        <taxon>Kickxellomycotina</taxon>
        <taxon>Harpellomycetes</taxon>
        <taxon>Harpellales</taxon>
        <taxon>Legeriomycetaceae</taxon>
        <taxon>Smittium</taxon>
    </lineage>
</organism>
<reference evidence="7 8" key="1">
    <citation type="journal article" date="2016" name="Mol. Biol. Evol.">
        <title>Genome-Wide Survey of Gut Fungi (Harpellales) Reveals the First Horizontally Transferred Ubiquitin Gene from a Mosquito Host.</title>
        <authorList>
            <person name="Wang Y."/>
            <person name="White M.M."/>
            <person name="Kvist S."/>
            <person name="Moncalvo J.M."/>
        </authorList>
    </citation>
    <scope>NUCLEOTIDE SEQUENCE [LARGE SCALE GENOMIC DNA]</scope>
    <source>
        <strain evidence="7 8">ALG-7-W6</strain>
    </source>
</reference>